<dbReference type="SUPFAM" id="SSF54928">
    <property type="entry name" value="RNA-binding domain, RBD"/>
    <property type="match status" value="1"/>
</dbReference>
<keyword evidence="2" id="KW-0694">RNA-binding</keyword>
<keyword evidence="7" id="KW-1185">Reference proteome</keyword>
<dbReference type="EMBL" id="SNSC02000006">
    <property type="protein sequence ID" value="TID23724.1"/>
    <property type="molecule type" value="Genomic_DNA"/>
</dbReference>
<dbReference type="InterPro" id="IPR012677">
    <property type="entry name" value="Nucleotide-bd_a/b_plait_sf"/>
</dbReference>
<comment type="caution">
    <text evidence="6">The sequence shown here is derived from an EMBL/GenBank/DDBJ whole genome shotgun (WGS) entry which is preliminary data.</text>
</comment>
<feature type="domain" description="PWI" evidence="5">
    <location>
        <begin position="656"/>
        <end position="750"/>
    </location>
</feature>
<dbReference type="InterPro" id="IPR002483">
    <property type="entry name" value="PWI_dom"/>
</dbReference>
<dbReference type="SMART" id="SM00311">
    <property type="entry name" value="PWI"/>
    <property type="match status" value="1"/>
</dbReference>
<feature type="region of interest" description="Disordered" evidence="3">
    <location>
        <begin position="340"/>
        <end position="447"/>
    </location>
</feature>
<dbReference type="InterPro" id="IPR034268">
    <property type="entry name" value="RBM25_RRM"/>
</dbReference>
<evidence type="ECO:0000256" key="3">
    <source>
        <dbReference type="SAM" id="MobiDB-lite"/>
    </source>
</evidence>
<evidence type="ECO:0000256" key="2">
    <source>
        <dbReference type="PROSITE-ProRule" id="PRU00176"/>
    </source>
</evidence>
<feature type="compositionally biased region" description="Basic and acidic residues" evidence="3">
    <location>
        <begin position="430"/>
        <end position="447"/>
    </location>
</feature>
<dbReference type="InterPro" id="IPR052768">
    <property type="entry name" value="RBM25"/>
</dbReference>
<evidence type="ECO:0000259" key="5">
    <source>
        <dbReference type="PROSITE" id="PS51025"/>
    </source>
</evidence>
<dbReference type="Pfam" id="PF01480">
    <property type="entry name" value="PWI"/>
    <property type="match status" value="1"/>
</dbReference>
<dbReference type="Gene3D" id="3.30.70.330">
    <property type="match status" value="1"/>
</dbReference>
<feature type="region of interest" description="Disordered" evidence="3">
    <location>
        <begin position="465"/>
        <end position="485"/>
    </location>
</feature>
<feature type="domain" description="RRM" evidence="4">
    <location>
        <begin position="134"/>
        <end position="212"/>
    </location>
</feature>
<dbReference type="Gene3D" id="1.20.1390.10">
    <property type="entry name" value="PWI domain"/>
    <property type="match status" value="1"/>
</dbReference>
<dbReference type="InterPro" id="IPR036483">
    <property type="entry name" value="PWI_dom_sf"/>
</dbReference>
<dbReference type="OrthoDB" id="6275295at2759"/>
<evidence type="ECO:0000256" key="1">
    <source>
        <dbReference type="ARBA" id="ARBA00022664"/>
    </source>
</evidence>
<dbReference type="PROSITE" id="PS51025">
    <property type="entry name" value="PWI"/>
    <property type="match status" value="1"/>
</dbReference>
<sequence>MSYYGQGPPGGYGGYSSSPPGAPGAGPPGANLPPGMNASQHPLPARPNLPGGFQAPPNMPNINFNAPVIRLANLGGTPNQGPGGGRGQRDSNAEPMGNRRGLGMDGGRNIDQQRMQIQEKMMSQAPPTREEIARTIFVANITEGMGGDAGLERLLRAVGSLRRWTRAYDADNKPCTFGFAEFEDAESLETAAEVLQDVQVPLKKIMPKNTEENGEPEEAQAEVEKTTLLVVVDEASKKYATEWRERRKESEEQTQFRIDQAKENLQQVLHGLFHPTLYKEQDDVFMSDPGQTADPVTGEVITIQIAADDELADVPAEMRETVAAEIQAFRERSIRRDMERLKREEEAEKQNSRTSRLASPPASAPIGPSGGANGIPLGPRGVQGAPSGPKARNGPRDYQNGVAFTNGGGDASFADYIRDEDDTDASDEELERRRREKKQQDEERAFLDHERKWLNRERTRTAAIEREKTRAERDNETEAEKKAAMETTLREFDDDAEAISKKQEYYSDRSLWNKNRFAYRVREAEHDDIDRQREEYELNAERSKQDQARGMAESFLDRQAAELSARGVRVLDEPQRVKISLGAALNKASEANVPKRRAAAAEIEGLLEDDENEDDTARRTLIPIKFDPSAISANMTQEERDEAKRQLAKEIPNDKKGLWEWPIQWDSLDQTVVEDHLKPFIEKKVTEFLGIQEDELVQEIVKHVSRRTKPQNIVEDLEGPLDEEAETLVRKLWRMIIFFTESAKRGLGGS</sequence>
<dbReference type="PANTHER" id="PTHR18806">
    <property type="entry name" value="RBM25 PROTEIN"/>
    <property type="match status" value="1"/>
</dbReference>
<dbReference type="Proteomes" id="UP000298493">
    <property type="component" value="Unassembled WGS sequence"/>
</dbReference>
<dbReference type="GO" id="GO:0006397">
    <property type="term" value="P:mRNA processing"/>
    <property type="evidence" value="ECO:0007669"/>
    <property type="project" value="UniProtKB-KW"/>
</dbReference>
<proteinExistence type="predicted"/>
<feature type="region of interest" description="Disordered" evidence="3">
    <location>
        <begin position="1"/>
        <end position="108"/>
    </location>
</feature>
<feature type="compositionally biased region" description="Low complexity" evidence="3">
    <location>
        <begin position="358"/>
        <end position="367"/>
    </location>
</feature>
<dbReference type="PROSITE" id="PS50102">
    <property type="entry name" value="RRM"/>
    <property type="match status" value="1"/>
</dbReference>
<dbReference type="InterPro" id="IPR000504">
    <property type="entry name" value="RRM_dom"/>
</dbReference>
<dbReference type="GO" id="GO:0003729">
    <property type="term" value="F:mRNA binding"/>
    <property type="evidence" value="ECO:0007669"/>
    <property type="project" value="TreeGrafter"/>
</dbReference>
<name>A0A4Z1PNB1_9PEZI</name>
<accession>A0A4Z1PNB1</accession>
<dbReference type="InterPro" id="IPR035979">
    <property type="entry name" value="RBD_domain_sf"/>
</dbReference>
<dbReference type="CDD" id="cd12446">
    <property type="entry name" value="RRM_RBM25"/>
    <property type="match status" value="1"/>
</dbReference>
<dbReference type="STRING" id="86259.A0A4Z1PNB1"/>
<evidence type="ECO:0000259" key="4">
    <source>
        <dbReference type="PROSITE" id="PS50102"/>
    </source>
</evidence>
<reference evidence="6 7" key="1">
    <citation type="submission" date="2019-04" db="EMBL/GenBank/DDBJ databases">
        <title>High contiguity whole genome sequence and gene annotation resource for two Venturia nashicola isolates.</title>
        <authorList>
            <person name="Prokchorchik M."/>
            <person name="Won K."/>
            <person name="Lee Y."/>
            <person name="Choi E.D."/>
            <person name="Segonzac C."/>
            <person name="Sohn K.H."/>
        </authorList>
    </citation>
    <scope>NUCLEOTIDE SEQUENCE [LARGE SCALE GENOMIC DNA]</scope>
    <source>
        <strain evidence="6 7">PRI2</strain>
    </source>
</reference>
<dbReference type="SUPFAM" id="SSF101233">
    <property type="entry name" value="PWI domain"/>
    <property type="match status" value="1"/>
</dbReference>
<dbReference type="AlphaFoldDB" id="A0A4Z1PNB1"/>
<feature type="compositionally biased region" description="Acidic residues" evidence="3">
    <location>
        <begin position="418"/>
        <end position="429"/>
    </location>
</feature>
<gene>
    <name evidence="6" type="ORF">E6O75_ATG03360</name>
</gene>
<evidence type="ECO:0000313" key="6">
    <source>
        <dbReference type="EMBL" id="TID23724.1"/>
    </source>
</evidence>
<keyword evidence="1" id="KW-0507">mRNA processing</keyword>
<feature type="compositionally biased region" description="Basic and acidic residues" evidence="3">
    <location>
        <begin position="340"/>
        <end position="351"/>
    </location>
</feature>
<dbReference type="PANTHER" id="PTHR18806:SF4">
    <property type="entry name" value="RNA-BINDING PROTEIN 25"/>
    <property type="match status" value="1"/>
</dbReference>
<dbReference type="GO" id="GO:0005681">
    <property type="term" value="C:spliceosomal complex"/>
    <property type="evidence" value="ECO:0007669"/>
    <property type="project" value="TreeGrafter"/>
</dbReference>
<organism evidence="6 7">
    <name type="scientific">Venturia nashicola</name>
    <dbReference type="NCBI Taxonomy" id="86259"/>
    <lineage>
        <taxon>Eukaryota</taxon>
        <taxon>Fungi</taxon>
        <taxon>Dikarya</taxon>
        <taxon>Ascomycota</taxon>
        <taxon>Pezizomycotina</taxon>
        <taxon>Dothideomycetes</taxon>
        <taxon>Pleosporomycetidae</taxon>
        <taxon>Venturiales</taxon>
        <taxon>Venturiaceae</taxon>
        <taxon>Venturia</taxon>
    </lineage>
</organism>
<evidence type="ECO:0000313" key="7">
    <source>
        <dbReference type="Proteomes" id="UP000298493"/>
    </source>
</evidence>
<protein>
    <submittedName>
        <fullName evidence="6">Snrnp-associated protein usp107</fullName>
    </submittedName>
</protein>